<dbReference type="Pfam" id="PF02826">
    <property type="entry name" value="2-Hacid_dh_C"/>
    <property type="match status" value="1"/>
</dbReference>
<keyword evidence="9" id="KW-1185">Reference proteome</keyword>
<dbReference type="InterPro" id="IPR050418">
    <property type="entry name" value="D-iso_2-hydroxyacid_DH_PdxB"/>
</dbReference>
<dbReference type="Gene3D" id="3.40.50.720">
    <property type="entry name" value="NAD(P)-binding Rossmann-like Domain"/>
    <property type="match status" value="2"/>
</dbReference>
<proteinExistence type="inferred from homology"/>
<evidence type="ECO:0000313" key="8">
    <source>
        <dbReference type="EMBL" id="GAA1422846.1"/>
    </source>
</evidence>
<sequence>MSTDLRGGAGAAGRVVAVARDLDELDIETGVRMLEAAGCRVVRLSADDPDTVAREAADVDVLLIGYARIDAELLDRLPRLGMIATASMGFDMVDVEAATARGVWVANVLGGATEEVATHAFGLALASARGIVDHAVAVRAGGWDLGAAPTPRRLSQQTLGLVGLGRIGLALAERASATFGRVVGFDSYAGDTPGIERMTADEVLAAADVLSLHLPLTDETAGYLNAGRIARMPRGATVVNVSRGGLIDATALIEALDAGHLAGAALDVLETEPPAADDPLVTHPKVIVTPHSAFLSDASMADYVRLQAENALAWLATGRPATPVNSPIDSRRKTADAHAATA</sequence>
<name>A0ABP4JIF1_9MICO</name>
<dbReference type="InterPro" id="IPR006140">
    <property type="entry name" value="D-isomer_DH_NAD-bd"/>
</dbReference>
<gene>
    <name evidence="8" type="ORF">GCM10009640_16260</name>
</gene>
<evidence type="ECO:0000259" key="7">
    <source>
        <dbReference type="Pfam" id="PF02826"/>
    </source>
</evidence>
<evidence type="ECO:0000313" key="9">
    <source>
        <dbReference type="Proteomes" id="UP001501266"/>
    </source>
</evidence>
<keyword evidence="3" id="KW-0520">NAD</keyword>
<dbReference type="InterPro" id="IPR006139">
    <property type="entry name" value="D-isomer_2_OHA_DH_cat_dom"/>
</dbReference>
<dbReference type="PANTHER" id="PTHR43761:SF1">
    <property type="entry name" value="D-ISOMER SPECIFIC 2-HYDROXYACID DEHYDROGENASE CATALYTIC DOMAIN-CONTAINING PROTEIN-RELATED"/>
    <property type="match status" value="1"/>
</dbReference>
<comment type="similarity">
    <text evidence="1 4">Belongs to the D-isomer specific 2-hydroxyacid dehydrogenase family.</text>
</comment>
<evidence type="ECO:0000256" key="1">
    <source>
        <dbReference type="ARBA" id="ARBA00005854"/>
    </source>
</evidence>
<evidence type="ECO:0000256" key="4">
    <source>
        <dbReference type="RuleBase" id="RU003719"/>
    </source>
</evidence>
<feature type="domain" description="D-isomer specific 2-hydroxyacid dehydrogenase catalytic" evidence="6">
    <location>
        <begin position="28"/>
        <end position="325"/>
    </location>
</feature>
<evidence type="ECO:0000256" key="2">
    <source>
        <dbReference type="ARBA" id="ARBA00023002"/>
    </source>
</evidence>
<dbReference type="InterPro" id="IPR036291">
    <property type="entry name" value="NAD(P)-bd_dom_sf"/>
</dbReference>
<dbReference type="InterPro" id="IPR043322">
    <property type="entry name" value="CtBP"/>
</dbReference>
<reference evidence="9" key="1">
    <citation type="journal article" date="2019" name="Int. J. Syst. Evol. Microbiol.">
        <title>The Global Catalogue of Microorganisms (GCM) 10K type strain sequencing project: providing services to taxonomists for standard genome sequencing and annotation.</title>
        <authorList>
            <consortium name="The Broad Institute Genomics Platform"/>
            <consortium name="The Broad Institute Genome Sequencing Center for Infectious Disease"/>
            <person name="Wu L."/>
            <person name="Ma J."/>
        </authorList>
    </citation>
    <scope>NUCLEOTIDE SEQUENCE [LARGE SCALE GENOMIC DNA]</scope>
    <source>
        <strain evidence="9">JCM 12398</strain>
    </source>
</reference>
<feature type="domain" description="D-isomer specific 2-hydroxyacid dehydrogenase NAD-binding" evidence="7">
    <location>
        <begin position="121"/>
        <end position="293"/>
    </location>
</feature>
<dbReference type="SUPFAM" id="SSF51735">
    <property type="entry name" value="NAD(P)-binding Rossmann-fold domains"/>
    <property type="match status" value="1"/>
</dbReference>
<dbReference type="Proteomes" id="UP001501266">
    <property type="component" value="Unassembled WGS sequence"/>
</dbReference>
<accession>A0ABP4JIF1</accession>
<comment type="caution">
    <text evidence="8">The sequence shown here is derived from an EMBL/GenBank/DDBJ whole genome shotgun (WGS) entry which is preliminary data.</text>
</comment>
<dbReference type="PANTHER" id="PTHR43761">
    <property type="entry name" value="D-ISOMER SPECIFIC 2-HYDROXYACID DEHYDROGENASE FAMILY PROTEIN (AFU_ORTHOLOGUE AFUA_1G13630)"/>
    <property type="match status" value="1"/>
</dbReference>
<dbReference type="CDD" id="cd05299">
    <property type="entry name" value="CtBP_dh"/>
    <property type="match status" value="1"/>
</dbReference>
<evidence type="ECO:0000256" key="5">
    <source>
        <dbReference type="SAM" id="MobiDB-lite"/>
    </source>
</evidence>
<organism evidence="8 9">
    <name type="scientific">Agrococcus citreus</name>
    <dbReference type="NCBI Taxonomy" id="84643"/>
    <lineage>
        <taxon>Bacteria</taxon>
        <taxon>Bacillati</taxon>
        <taxon>Actinomycetota</taxon>
        <taxon>Actinomycetes</taxon>
        <taxon>Micrococcales</taxon>
        <taxon>Microbacteriaceae</taxon>
        <taxon>Agrococcus</taxon>
    </lineage>
</organism>
<dbReference type="SUPFAM" id="SSF52283">
    <property type="entry name" value="Formate/glycerate dehydrogenase catalytic domain-like"/>
    <property type="match status" value="1"/>
</dbReference>
<evidence type="ECO:0000259" key="6">
    <source>
        <dbReference type="Pfam" id="PF00389"/>
    </source>
</evidence>
<dbReference type="Pfam" id="PF00389">
    <property type="entry name" value="2-Hacid_dh"/>
    <property type="match status" value="1"/>
</dbReference>
<evidence type="ECO:0000256" key="3">
    <source>
        <dbReference type="ARBA" id="ARBA00023027"/>
    </source>
</evidence>
<dbReference type="RefSeq" id="WP_343919246.1">
    <property type="nucleotide sequence ID" value="NZ_BAAAKK010000004.1"/>
</dbReference>
<keyword evidence="2 4" id="KW-0560">Oxidoreductase</keyword>
<protein>
    <submittedName>
        <fullName evidence="8">C-terminal binding protein</fullName>
    </submittedName>
</protein>
<dbReference type="EMBL" id="BAAAKK010000004">
    <property type="protein sequence ID" value="GAA1422846.1"/>
    <property type="molecule type" value="Genomic_DNA"/>
</dbReference>
<feature type="region of interest" description="Disordered" evidence="5">
    <location>
        <begin position="323"/>
        <end position="342"/>
    </location>
</feature>